<keyword evidence="4" id="KW-1003">Cell membrane</keyword>
<evidence type="ECO:0000256" key="1">
    <source>
        <dbReference type="ARBA" id="ARBA00000085"/>
    </source>
</evidence>
<accession>A0A2A4CSQ5</accession>
<dbReference type="Proteomes" id="UP000243507">
    <property type="component" value="Unassembled WGS sequence"/>
</dbReference>
<evidence type="ECO:0000259" key="19">
    <source>
        <dbReference type="PROSITE" id="PS50109"/>
    </source>
</evidence>
<feature type="transmembrane region" description="Helical" evidence="18">
    <location>
        <begin position="15"/>
        <end position="37"/>
    </location>
</feature>
<dbReference type="Gene3D" id="1.10.287.130">
    <property type="match status" value="1"/>
</dbReference>
<evidence type="ECO:0000313" key="20">
    <source>
        <dbReference type="EMBL" id="PCD77318.1"/>
    </source>
</evidence>
<keyword evidence="11" id="KW-0067">ATP-binding</keyword>
<dbReference type="Gene3D" id="6.10.250.3020">
    <property type="match status" value="1"/>
</dbReference>
<dbReference type="GO" id="GO:0005524">
    <property type="term" value="F:ATP binding"/>
    <property type="evidence" value="ECO:0007669"/>
    <property type="project" value="UniProtKB-KW"/>
</dbReference>
<dbReference type="PROSITE" id="PS50109">
    <property type="entry name" value="HIS_KIN"/>
    <property type="match status" value="1"/>
</dbReference>
<evidence type="ECO:0000256" key="7">
    <source>
        <dbReference type="ARBA" id="ARBA00022679"/>
    </source>
</evidence>
<dbReference type="OrthoDB" id="7568856at2"/>
<dbReference type="PANTHER" id="PTHR43065">
    <property type="entry name" value="SENSOR HISTIDINE KINASE"/>
    <property type="match status" value="1"/>
</dbReference>
<dbReference type="EMBL" id="NTJD01000003">
    <property type="protein sequence ID" value="PCD77318.1"/>
    <property type="molecule type" value="Genomic_DNA"/>
</dbReference>
<dbReference type="SUPFAM" id="SSF103190">
    <property type="entry name" value="Sensory domain-like"/>
    <property type="match status" value="1"/>
</dbReference>
<keyword evidence="17" id="KW-0175">Coiled coil</keyword>
<dbReference type="InterPro" id="IPR003594">
    <property type="entry name" value="HATPase_dom"/>
</dbReference>
<dbReference type="InterPro" id="IPR004358">
    <property type="entry name" value="Sig_transdc_His_kin-like_C"/>
</dbReference>
<evidence type="ECO:0000256" key="18">
    <source>
        <dbReference type="SAM" id="Phobius"/>
    </source>
</evidence>
<keyword evidence="13" id="KW-0902">Two-component regulatory system</keyword>
<comment type="subcellular location">
    <subcellularLocation>
        <location evidence="2">Cell inner membrane</location>
        <topology evidence="2">Multi-pass membrane protein</topology>
    </subcellularLocation>
</comment>
<comment type="function">
    <text evidence="15">Member of the two-component regulatory system DctB/DctD involved in the transport of C4-dicarboxylates. DctB functions as a membrane-associated protein kinase that phosphorylates DctD in response to environmental signals.</text>
</comment>
<evidence type="ECO:0000256" key="8">
    <source>
        <dbReference type="ARBA" id="ARBA00022692"/>
    </source>
</evidence>
<dbReference type="CDD" id="cd00082">
    <property type="entry name" value="HisKA"/>
    <property type="match status" value="1"/>
</dbReference>
<evidence type="ECO:0000256" key="11">
    <source>
        <dbReference type="ARBA" id="ARBA00022840"/>
    </source>
</evidence>
<dbReference type="InterPro" id="IPR005467">
    <property type="entry name" value="His_kinase_dom"/>
</dbReference>
<keyword evidence="5" id="KW-0997">Cell inner membrane</keyword>
<dbReference type="InterPro" id="IPR029151">
    <property type="entry name" value="Sensor-like_sf"/>
</dbReference>
<dbReference type="EC" id="2.7.13.3" evidence="3"/>
<evidence type="ECO:0000256" key="17">
    <source>
        <dbReference type="SAM" id="Coils"/>
    </source>
</evidence>
<keyword evidence="7" id="KW-0808">Transferase</keyword>
<evidence type="ECO:0000256" key="4">
    <source>
        <dbReference type="ARBA" id="ARBA00022475"/>
    </source>
</evidence>
<evidence type="ECO:0000256" key="6">
    <source>
        <dbReference type="ARBA" id="ARBA00022553"/>
    </source>
</evidence>
<keyword evidence="8 18" id="KW-0812">Transmembrane</keyword>
<keyword evidence="6" id="KW-0597">Phosphoprotein</keyword>
<dbReference type="PANTHER" id="PTHR43065:SF46">
    <property type="entry name" value="C4-DICARBOXYLATE TRANSPORT SENSOR PROTEIN DCTB"/>
    <property type="match status" value="1"/>
</dbReference>
<evidence type="ECO:0000256" key="5">
    <source>
        <dbReference type="ARBA" id="ARBA00022519"/>
    </source>
</evidence>
<dbReference type="InterPro" id="IPR036097">
    <property type="entry name" value="HisK_dim/P_sf"/>
</dbReference>
<dbReference type="PRINTS" id="PR00344">
    <property type="entry name" value="BCTRLSENSOR"/>
</dbReference>
<dbReference type="CDD" id="cd18773">
    <property type="entry name" value="PDC1_HK_sensor"/>
    <property type="match status" value="1"/>
</dbReference>
<evidence type="ECO:0000256" key="2">
    <source>
        <dbReference type="ARBA" id="ARBA00004429"/>
    </source>
</evidence>
<dbReference type="InterPro" id="IPR017055">
    <property type="entry name" value="Sig_transdc_His_kinase_DctB"/>
</dbReference>
<dbReference type="AlphaFoldDB" id="A0A2A4CSQ5"/>
<dbReference type="InterPro" id="IPR003661">
    <property type="entry name" value="HisK_dim/P_dom"/>
</dbReference>
<evidence type="ECO:0000256" key="14">
    <source>
        <dbReference type="ARBA" id="ARBA00023136"/>
    </source>
</evidence>
<evidence type="ECO:0000256" key="10">
    <source>
        <dbReference type="ARBA" id="ARBA00022777"/>
    </source>
</evidence>
<dbReference type="Gene3D" id="3.30.565.10">
    <property type="entry name" value="Histidine kinase-like ATPase, C-terminal domain"/>
    <property type="match status" value="1"/>
</dbReference>
<evidence type="ECO:0000256" key="16">
    <source>
        <dbReference type="ARBA" id="ARBA00073143"/>
    </source>
</evidence>
<keyword evidence="10 20" id="KW-0418">Kinase</keyword>
<dbReference type="PIRSF" id="PIRSF036431">
    <property type="entry name" value="STHK_DctB"/>
    <property type="match status" value="1"/>
</dbReference>
<evidence type="ECO:0000256" key="15">
    <source>
        <dbReference type="ARBA" id="ARBA00059004"/>
    </source>
</evidence>
<feature type="domain" description="Histidine kinase" evidence="19">
    <location>
        <begin position="364"/>
        <end position="574"/>
    </location>
</feature>
<name>A0A2A4CSQ5_9RHOB</name>
<evidence type="ECO:0000256" key="13">
    <source>
        <dbReference type="ARBA" id="ARBA00023012"/>
    </source>
</evidence>
<keyword evidence="21" id="KW-1185">Reference proteome</keyword>
<organism evidence="20 21">
    <name type="scientific">Pseudothioclava arenosa</name>
    <dbReference type="NCBI Taxonomy" id="1795308"/>
    <lineage>
        <taxon>Bacteria</taxon>
        <taxon>Pseudomonadati</taxon>
        <taxon>Pseudomonadota</taxon>
        <taxon>Alphaproteobacteria</taxon>
        <taxon>Rhodobacterales</taxon>
        <taxon>Paracoccaceae</taxon>
        <taxon>Pseudothioclava</taxon>
    </lineage>
</organism>
<dbReference type="SUPFAM" id="SSF47384">
    <property type="entry name" value="Homodimeric domain of signal transducing histidine kinase"/>
    <property type="match status" value="1"/>
</dbReference>
<dbReference type="SMART" id="SM00388">
    <property type="entry name" value="HisKA"/>
    <property type="match status" value="1"/>
</dbReference>
<protein>
    <recommendedName>
        <fullName evidence="16">C4-dicarboxylate transport sensor protein DctB</fullName>
        <ecNumber evidence="3">2.7.13.3</ecNumber>
    </recommendedName>
</protein>
<dbReference type="InterPro" id="IPR036890">
    <property type="entry name" value="HATPase_C_sf"/>
</dbReference>
<gene>
    <name evidence="20" type="ORF">CLN94_06095</name>
</gene>
<dbReference type="GO" id="GO:0005886">
    <property type="term" value="C:plasma membrane"/>
    <property type="evidence" value="ECO:0007669"/>
    <property type="project" value="UniProtKB-SubCell"/>
</dbReference>
<comment type="caution">
    <text evidence="20">The sequence shown here is derived from an EMBL/GenBank/DDBJ whole genome shotgun (WGS) entry which is preliminary data.</text>
</comment>
<proteinExistence type="predicted"/>
<keyword evidence="9" id="KW-0547">Nucleotide-binding</keyword>
<comment type="catalytic activity">
    <reaction evidence="1">
        <text>ATP + protein L-histidine = ADP + protein N-phospho-L-histidine.</text>
        <dbReference type="EC" id="2.7.13.3"/>
    </reaction>
</comment>
<evidence type="ECO:0000256" key="12">
    <source>
        <dbReference type="ARBA" id="ARBA00022989"/>
    </source>
</evidence>
<dbReference type="SUPFAM" id="SSF55874">
    <property type="entry name" value="ATPase domain of HSP90 chaperone/DNA topoisomerase II/histidine kinase"/>
    <property type="match status" value="1"/>
</dbReference>
<evidence type="ECO:0000313" key="21">
    <source>
        <dbReference type="Proteomes" id="UP000243507"/>
    </source>
</evidence>
<keyword evidence="12 18" id="KW-1133">Transmembrane helix</keyword>
<evidence type="ECO:0000256" key="9">
    <source>
        <dbReference type="ARBA" id="ARBA00022741"/>
    </source>
</evidence>
<feature type="transmembrane region" description="Helical" evidence="18">
    <location>
        <begin position="283"/>
        <end position="303"/>
    </location>
</feature>
<dbReference type="FunFam" id="1.10.287.130:FF:000049">
    <property type="entry name" value="C4-dicarboxylate transport sensor protein DctB"/>
    <property type="match status" value="1"/>
</dbReference>
<dbReference type="Pfam" id="PF02518">
    <property type="entry name" value="HATPase_c"/>
    <property type="match status" value="1"/>
</dbReference>
<sequence length="589" mass="64584">MMAARDRRRRSPWPLRLTMVGFVALAIGVMWITNLWLTERFTETTRVRAELRLALYSGNIISELQRTSVVPLLLARDPELTNALGSGDFSRTSARLITARDEIAAASIRLVDLSGRVVAATNRNLIGTHYSSNPFFVEALRSRDTVFTAAQSDTGGTEFNYSRALLAGGKPAGVIVVEAELSKFERSWAGISDAVAVLDSEGRIILTTEPKWRGLTLSEALSVRSVPSALERALQATADWANEAPDAYLRGQAVMQTETRIPFRGWRMIAFTSYASVRERVNAVLALEIMGFAILLAVGFYWLSRRARVQSAVYRAESAELRALNARLSREIAERERVQKDLAVAEQTLEQSSKLAVLGEMSAAVSHELNQPLAAMKTYLAGARLLLQRGRPEEALSSFQRIDDLIERMGAITRQLKSYARKGGEAFEPVDLRASISAALAMMEPQLKHRTVAITRTLPRQPVKVMADRVRLEQVIINLLRNALDATKAVAEPQIEILLTAGESAVLTLRDNGPGITDLEKLFEPFWTTKKPGEGTGLGLAISSSIATDLGGRLTAHNAEGGGAVFELQLPLLTEDTKTPPKRGIRAAE</sequence>
<evidence type="ECO:0000256" key="3">
    <source>
        <dbReference type="ARBA" id="ARBA00012438"/>
    </source>
</evidence>
<dbReference type="Gene3D" id="3.30.450.20">
    <property type="entry name" value="PAS domain"/>
    <property type="match status" value="2"/>
</dbReference>
<dbReference type="GO" id="GO:0000155">
    <property type="term" value="F:phosphorelay sensor kinase activity"/>
    <property type="evidence" value="ECO:0007669"/>
    <property type="project" value="InterPro"/>
</dbReference>
<dbReference type="SMART" id="SM00387">
    <property type="entry name" value="HATPase_c"/>
    <property type="match status" value="1"/>
</dbReference>
<dbReference type="Pfam" id="PF00512">
    <property type="entry name" value="HisKA"/>
    <property type="match status" value="1"/>
</dbReference>
<keyword evidence="14 18" id="KW-0472">Membrane</keyword>
<reference evidence="20 21" key="1">
    <citation type="submission" date="2017-09" db="EMBL/GenBank/DDBJ databases">
        <title>A multilocus sequence analysis scheme for characterization of bacteria in the genus Thioclava.</title>
        <authorList>
            <person name="Liu Y."/>
            <person name="Shao Z."/>
        </authorList>
    </citation>
    <scope>NUCLEOTIDE SEQUENCE [LARGE SCALE GENOMIC DNA]</scope>
    <source>
        <strain evidence="20 21">CAU 1312</strain>
    </source>
</reference>
<feature type="coiled-coil region" evidence="17">
    <location>
        <begin position="316"/>
        <end position="355"/>
    </location>
</feature>